<organism evidence="1 2">
    <name type="scientific">Penicillium roqueforti (strain FM164)</name>
    <dbReference type="NCBI Taxonomy" id="1365484"/>
    <lineage>
        <taxon>Eukaryota</taxon>
        <taxon>Fungi</taxon>
        <taxon>Dikarya</taxon>
        <taxon>Ascomycota</taxon>
        <taxon>Pezizomycotina</taxon>
        <taxon>Eurotiomycetes</taxon>
        <taxon>Eurotiomycetidae</taxon>
        <taxon>Eurotiales</taxon>
        <taxon>Aspergillaceae</taxon>
        <taxon>Penicillium</taxon>
    </lineage>
</organism>
<sequence length="573" mass="64059">MPGLRQPHLQEHSSPVYKKQRLSAKESSIFPYPAIPAECIDHHEDLLPDSIEQFRHMIEIPKTNSSEWGDEKAAAARALLEPNVTDANRQLIRTYHPSLSCLQPVWMVLEWDNKWMWAIAPHSAPQKTTGTHAGGLEIHVQPSGYIERTTVIWPKLQNDPLSVILNPRKFLSPNDLNLLREMFPCALGVRVFISGFIVILFKNRSDIEYSWLHDGFADSFGCLRLQYDILQDEPTLNVIPRGAAITPRPNSVDGYAALGLKLRFPSGEEAITVPTHAFVTLRTMLPTPLVRMNDWYQKIKKKMARYLPIRRNSFVPAVGTARHQTAGNSPIGKTVLLVGESQEVGTISFTYDQASRRPLRFPIGFTHDLSLITNDRGLPRMVTPDHTPQVSGWGTYQDVSDGNPVFVSSFNVSTGNQIRRIGTGVSTRAQQAIVEGSQYLWDKELLSQSVSILWRTQYDQDSLQGLSGTTLCLGLLSDKTCLAVCFQNFETPLCSSAVLNEDHRGPSNTEVTGFRLKGGFLLPPDVRECQILCDPPETPAGSGMYPGRDRATTGLRRSFSSHRRGECWGRGLF</sequence>
<name>W6Q370_PENRF</name>
<dbReference type="OMA" id="WVIRAKN"/>
<accession>W6Q370</accession>
<proteinExistence type="predicted"/>
<reference evidence="1" key="1">
    <citation type="journal article" date="2014" name="Nat. Commun.">
        <title>Multiple recent horizontal transfers of a large genomic region in cheese making fungi.</title>
        <authorList>
            <person name="Cheeseman K."/>
            <person name="Ropars J."/>
            <person name="Renault P."/>
            <person name="Dupont J."/>
            <person name="Gouzy J."/>
            <person name="Branca A."/>
            <person name="Abraham A.L."/>
            <person name="Ceppi M."/>
            <person name="Conseiller E."/>
            <person name="Debuchy R."/>
            <person name="Malagnac F."/>
            <person name="Goarin A."/>
            <person name="Silar P."/>
            <person name="Lacoste S."/>
            <person name="Sallet E."/>
            <person name="Bensimon A."/>
            <person name="Giraud T."/>
            <person name="Brygoo Y."/>
        </authorList>
    </citation>
    <scope>NUCLEOTIDE SEQUENCE [LARGE SCALE GENOMIC DNA]</scope>
    <source>
        <strain evidence="1">FM164</strain>
    </source>
</reference>
<protein>
    <submittedName>
        <fullName evidence="1">Uncharacterized protein</fullName>
    </submittedName>
</protein>
<dbReference type="STRING" id="1365484.W6Q370"/>
<gene>
    <name evidence="1" type="ORF">PROQFM164_S01g002450</name>
</gene>
<dbReference type="EMBL" id="HG792015">
    <property type="protein sequence ID" value="CDM28639.1"/>
    <property type="molecule type" value="Genomic_DNA"/>
</dbReference>
<dbReference type="OrthoDB" id="3009558at2759"/>
<evidence type="ECO:0000313" key="1">
    <source>
        <dbReference type="EMBL" id="CDM28639.1"/>
    </source>
</evidence>
<dbReference type="Proteomes" id="UP000030686">
    <property type="component" value="Unassembled WGS sequence"/>
</dbReference>
<keyword evidence="2" id="KW-1185">Reference proteome</keyword>
<dbReference type="AlphaFoldDB" id="W6Q370"/>
<evidence type="ECO:0000313" key="2">
    <source>
        <dbReference type="Proteomes" id="UP000030686"/>
    </source>
</evidence>